<dbReference type="Proteomes" id="UP000183788">
    <property type="component" value="Unassembled WGS sequence"/>
</dbReference>
<dbReference type="SUPFAM" id="SSF48371">
    <property type="entry name" value="ARM repeat"/>
    <property type="match status" value="1"/>
</dbReference>
<dbReference type="Pfam" id="PF08713">
    <property type="entry name" value="DNA_alkylation"/>
    <property type="match status" value="1"/>
</dbReference>
<reference evidence="1 3" key="1">
    <citation type="submission" date="2016-11" db="EMBL/GenBank/DDBJ databases">
        <authorList>
            <person name="Jaros S."/>
            <person name="Januszkiewicz K."/>
            <person name="Wedrychowicz H."/>
        </authorList>
    </citation>
    <scope>NUCLEOTIDE SEQUENCE [LARGE SCALE GENOMIC DNA]</scope>
    <source>
        <strain evidence="1 3">DSM 784</strain>
    </source>
</reference>
<name>A0A1K1R0E5_9BACT</name>
<gene>
    <name evidence="1" type="ORF">SAMN05661012_03238</name>
    <name evidence="2" type="ORF">SR876_12520</name>
</gene>
<dbReference type="OrthoDB" id="1117222at2"/>
<keyword evidence="4" id="KW-1185">Reference proteome</keyword>
<evidence type="ECO:0000313" key="3">
    <source>
        <dbReference type="Proteomes" id="UP000183788"/>
    </source>
</evidence>
<protein>
    <submittedName>
        <fullName evidence="1">3-methyladenine DNA glycosylase AlkD</fullName>
    </submittedName>
    <submittedName>
        <fullName evidence="2">DNA alkylation repair protein</fullName>
    </submittedName>
</protein>
<dbReference type="InterPro" id="IPR016024">
    <property type="entry name" value="ARM-type_fold"/>
</dbReference>
<dbReference type="CDD" id="cd06561">
    <property type="entry name" value="AlkD_like"/>
    <property type="match status" value="1"/>
</dbReference>
<dbReference type="Proteomes" id="UP001326715">
    <property type="component" value="Chromosome"/>
</dbReference>
<evidence type="ECO:0000313" key="4">
    <source>
        <dbReference type="Proteomes" id="UP001326715"/>
    </source>
</evidence>
<evidence type="ECO:0000313" key="1">
    <source>
        <dbReference type="EMBL" id="SFW65038.1"/>
    </source>
</evidence>
<dbReference type="PANTHER" id="PTHR41291">
    <property type="entry name" value="DNA ALKYLATION REPAIR PROTEIN"/>
    <property type="match status" value="1"/>
</dbReference>
<dbReference type="EMBL" id="CP140154">
    <property type="protein sequence ID" value="WQG92331.1"/>
    <property type="molecule type" value="Genomic_DNA"/>
</dbReference>
<dbReference type="Gene3D" id="1.25.10.90">
    <property type="match status" value="1"/>
</dbReference>
<dbReference type="EMBL" id="FPIZ01000009">
    <property type="protein sequence ID" value="SFW65038.1"/>
    <property type="molecule type" value="Genomic_DNA"/>
</dbReference>
<dbReference type="InterPro" id="IPR014825">
    <property type="entry name" value="DNA_alkylation"/>
</dbReference>
<sequence>MPVTEIIDLLKEKADAKYHAGMLRFGIDNEKALGVKIPEVRKLAKIIKKNHELALLLWDTNIHEARILATLIADPKQVTPQLIDNWTKDFSSWDLCDQACGNLFDRTPYAVEKALEYSKHEAEFVKRCGFVLMAELAIHDKKSANSHFSRFFPIIEREAWDNRNFVKKAVNWALRQIGKRNQILLPLAIACAERILLQDSKAAKWIAADALRELTAINPLRLNA</sequence>
<dbReference type="RefSeq" id="WP_072362215.1">
    <property type="nucleotide sequence ID" value="NZ_CP139972.1"/>
</dbReference>
<accession>A0A1K1R0E5</accession>
<reference evidence="2 4" key="2">
    <citation type="submission" date="2023-11" db="EMBL/GenBank/DDBJ databases">
        <title>MicrobeMod: A computational toolkit for identifying prokaryotic methylation and restriction-modification with nanopore sequencing.</title>
        <authorList>
            <person name="Crits-Christoph A."/>
            <person name="Kang S.C."/>
            <person name="Lee H."/>
            <person name="Ostrov N."/>
        </authorList>
    </citation>
    <scope>NUCLEOTIDE SEQUENCE [LARGE SCALE GENOMIC DNA]</scope>
    <source>
        <strain evidence="2 4">ATCC 23090</strain>
    </source>
</reference>
<evidence type="ECO:0000313" key="2">
    <source>
        <dbReference type="EMBL" id="WQG92331.1"/>
    </source>
</evidence>
<proteinExistence type="predicted"/>
<dbReference type="AlphaFoldDB" id="A0A1K1R0E5"/>
<organism evidence="1 3">
    <name type="scientific">Chitinophaga sancti</name>
    <dbReference type="NCBI Taxonomy" id="1004"/>
    <lineage>
        <taxon>Bacteria</taxon>
        <taxon>Pseudomonadati</taxon>
        <taxon>Bacteroidota</taxon>
        <taxon>Chitinophagia</taxon>
        <taxon>Chitinophagales</taxon>
        <taxon>Chitinophagaceae</taxon>
        <taxon>Chitinophaga</taxon>
    </lineage>
</organism>
<dbReference type="PANTHER" id="PTHR41291:SF1">
    <property type="entry name" value="DNA ALKYLATION REPAIR PROTEIN"/>
    <property type="match status" value="1"/>
</dbReference>